<keyword evidence="12" id="KW-1185">Reference proteome</keyword>
<comment type="subcellular location">
    <subcellularLocation>
        <location evidence="1">Mitochondrion inner membrane</location>
        <topology evidence="1">Single-pass membrane protein</topology>
    </subcellularLocation>
</comment>
<evidence type="ECO:0000256" key="10">
    <source>
        <dbReference type="RuleBase" id="RU004396"/>
    </source>
</evidence>
<keyword evidence="5" id="KW-0999">Mitochondrion inner membrane</keyword>
<comment type="pathway">
    <text evidence="2">Energy metabolism; oxidative phosphorylation.</text>
</comment>
<evidence type="ECO:0000313" key="11">
    <source>
        <dbReference type="EnsemblMetazoa" id="ADIR001339-PA"/>
    </source>
</evidence>
<protein>
    <recommendedName>
        <fullName evidence="13">Cytochrome c oxidase polypeptide VIa</fullName>
    </recommendedName>
</protein>
<name>A0A182N131_9DIPT</name>
<dbReference type="AlphaFoldDB" id="A0A182N131"/>
<keyword evidence="7" id="KW-1133">Transmembrane helix</keyword>
<evidence type="ECO:0000256" key="1">
    <source>
        <dbReference type="ARBA" id="ARBA00004434"/>
    </source>
</evidence>
<evidence type="ECO:0000256" key="5">
    <source>
        <dbReference type="ARBA" id="ARBA00022792"/>
    </source>
</evidence>
<dbReference type="SUPFAM" id="SSF81411">
    <property type="entry name" value="Mitochondrial cytochrome c oxidase subunit VIa"/>
    <property type="match status" value="1"/>
</dbReference>
<dbReference type="Pfam" id="PF02046">
    <property type="entry name" value="COX6A"/>
    <property type="match status" value="1"/>
</dbReference>
<keyword evidence="4" id="KW-0812">Transmembrane</keyword>
<dbReference type="PANTHER" id="PTHR11504">
    <property type="entry name" value="CYTOCHROME C OXIDASE POLYPEPTIDE VIA"/>
    <property type="match status" value="1"/>
</dbReference>
<keyword evidence="9" id="KW-0472">Membrane</keyword>
<keyword evidence="6" id="KW-0809">Transit peptide</keyword>
<sequence>DVINVKSPGKLSKTLDLQFFFSRPSIVWLLAAKAERVVRETRLKKLAQESDFLTAEKRPTTIMSLVSHILRRSISQSIARNAQVGGPSAVAGHEAGGYKVWKKLSFFVAMPAVGLCMLNAYLKHQEEHAHPRPEFIKYEHLRIRNKRFPWGEGTKSLFHNPHANALPDGYEH</sequence>
<dbReference type="GO" id="GO:0030234">
    <property type="term" value="F:enzyme regulator activity"/>
    <property type="evidence" value="ECO:0007669"/>
    <property type="project" value="TreeGrafter"/>
</dbReference>
<evidence type="ECO:0000256" key="2">
    <source>
        <dbReference type="ARBA" id="ARBA00004673"/>
    </source>
</evidence>
<dbReference type="PANTHER" id="PTHR11504:SF0">
    <property type="entry name" value="CYTOCHROME C OXIDASE SUBUNIT"/>
    <property type="match status" value="1"/>
</dbReference>
<dbReference type="STRING" id="7168.A0A182N131"/>
<dbReference type="GO" id="GO:0006123">
    <property type="term" value="P:mitochondrial electron transport, cytochrome c to oxygen"/>
    <property type="evidence" value="ECO:0007669"/>
    <property type="project" value="TreeGrafter"/>
</dbReference>
<evidence type="ECO:0000256" key="6">
    <source>
        <dbReference type="ARBA" id="ARBA00022946"/>
    </source>
</evidence>
<proteinExistence type="inferred from homology"/>
<dbReference type="InterPro" id="IPR001349">
    <property type="entry name" value="Cyt_c_oxidase_su6a"/>
</dbReference>
<reference evidence="11" key="2">
    <citation type="submission" date="2020-05" db="UniProtKB">
        <authorList>
            <consortium name="EnsemblMetazoa"/>
        </authorList>
    </citation>
    <scope>IDENTIFICATION</scope>
    <source>
        <strain evidence="11">WRAIR2</strain>
    </source>
</reference>
<dbReference type="VEuPathDB" id="VectorBase:ADIR001339"/>
<organism evidence="11 12">
    <name type="scientific">Anopheles dirus</name>
    <dbReference type="NCBI Taxonomy" id="7168"/>
    <lineage>
        <taxon>Eukaryota</taxon>
        <taxon>Metazoa</taxon>
        <taxon>Ecdysozoa</taxon>
        <taxon>Arthropoda</taxon>
        <taxon>Hexapoda</taxon>
        <taxon>Insecta</taxon>
        <taxon>Pterygota</taxon>
        <taxon>Neoptera</taxon>
        <taxon>Endopterygota</taxon>
        <taxon>Diptera</taxon>
        <taxon>Nematocera</taxon>
        <taxon>Culicoidea</taxon>
        <taxon>Culicidae</taxon>
        <taxon>Anophelinae</taxon>
        <taxon>Anopheles</taxon>
    </lineage>
</organism>
<evidence type="ECO:0008006" key="13">
    <source>
        <dbReference type="Google" id="ProtNLM"/>
    </source>
</evidence>
<comment type="similarity">
    <text evidence="3 10">Belongs to the cytochrome c oxidase subunit 6A family.</text>
</comment>
<dbReference type="GO" id="GO:0005743">
    <property type="term" value="C:mitochondrial inner membrane"/>
    <property type="evidence" value="ECO:0007669"/>
    <property type="project" value="UniProtKB-SubCell"/>
</dbReference>
<evidence type="ECO:0000256" key="7">
    <source>
        <dbReference type="ARBA" id="ARBA00022989"/>
    </source>
</evidence>
<evidence type="ECO:0000256" key="4">
    <source>
        <dbReference type="ARBA" id="ARBA00022692"/>
    </source>
</evidence>
<dbReference type="Gene3D" id="4.10.95.10">
    <property type="entry name" value="Cytochrome c oxidase, subunit VIa"/>
    <property type="match status" value="1"/>
</dbReference>
<keyword evidence="8" id="KW-0496">Mitochondrion</keyword>
<dbReference type="CDD" id="cd00925">
    <property type="entry name" value="Cyt_c_Oxidase_VIa"/>
    <property type="match status" value="1"/>
</dbReference>
<evidence type="ECO:0000256" key="3">
    <source>
        <dbReference type="ARBA" id="ARBA00005553"/>
    </source>
</evidence>
<dbReference type="InterPro" id="IPR036418">
    <property type="entry name" value="Cyt_c_oxidase_su6a_sf"/>
</dbReference>
<reference evidence="12" key="1">
    <citation type="submission" date="2013-03" db="EMBL/GenBank/DDBJ databases">
        <title>The Genome Sequence of Anopheles dirus WRAIR2.</title>
        <authorList>
            <consortium name="The Broad Institute Genomics Platform"/>
            <person name="Neafsey D.E."/>
            <person name="Walton C."/>
            <person name="Walker B."/>
            <person name="Young S.K."/>
            <person name="Zeng Q."/>
            <person name="Gargeya S."/>
            <person name="Fitzgerald M."/>
            <person name="Haas B."/>
            <person name="Abouelleil A."/>
            <person name="Allen A.W."/>
            <person name="Alvarado L."/>
            <person name="Arachchi H.M."/>
            <person name="Berlin A.M."/>
            <person name="Chapman S.B."/>
            <person name="Gainer-Dewar J."/>
            <person name="Goldberg J."/>
            <person name="Griggs A."/>
            <person name="Gujja S."/>
            <person name="Hansen M."/>
            <person name="Howarth C."/>
            <person name="Imamovic A."/>
            <person name="Ireland A."/>
            <person name="Larimer J."/>
            <person name="McCowan C."/>
            <person name="Murphy C."/>
            <person name="Pearson M."/>
            <person name="Poon T.W."/>
            <person name="Priest M."/>
            <person name="Roberts A."/>
            <person name="Saif S."/>
            <person name="Shea T."/>
            <person name="Sisk P."/>
            <person name="Sykes S."/>
            <person name="Wortman J."/>
            <person name="Nusbaum C."/>
            <person name="Birren B."/>
        </authorList>
    </citation>
    <scope>NUCLEOTIDE SEQUENCE [LARGE SCALE GENOMIC DNA]</scope>
    <source>
        <strain evidence="12">WRAIR2</strain>
    </source>
</reference>
<dbReference type="FunFam" id="4.10.95.10:FF:000001">
    <property type="entry name" value="Cytochrome c oxidase subunit 6A, mitochondrial"/>
    <property type="match status" value="1"/>
</dbReference>
<accession>A0A182N131</accession>
<dbReference type="Proteomes" id="UP000075884">
    <property type="component" value="Unassembled WGS sequence"/>
</dbReference>
<evidence type="ECO:0000313" key="12">
    <source>
        <dbReference type="Proteomes" id="UP000075884"/>
    </source>
</evidence>
<dbReference type="EnsemblMetazoa" id="ADIR001339-RA">
    <property type="protein sequence ID" value="ADIR001339-PA"/>
    <property type="gene ID" value="ADIR001339"/>
</dbReference>
<evidence type="ECO:0000256" key="9">
    <source>
        <dbReference type="ARBA" id="ARBA00023136"/>
    </source>
</evidence>
<evidence type="ECO:0000256" key="8">
    <source>
        <dbReference type="ARBA" id="ARBA00023128"/>
    </source>
</evidence>